<protein>
    <submittedName>
        <fullName evidence="2">Uncharacterized protein</fullName>
    </submittedName>
</protein>
<sequence length="324" mass="37143">MENTAKPQSYRYLNYDNEMTKRSFRKSEDDEFEPVTTFPMQNTSVKNINCDDFSKYAINCTVDAAMIYNSSKMAPPLPSKISDWCRAIKHLTNCAIDWNADCSDVTESHFNEESIKGHIHIVNNICDDEWFLIRYEELPLCVESSTDSWESCYIAFKNAVEEQINTTQEWTHYSVHFELCCARARFRHCTLESLFVKPTLCTHEQALTLQKFSVIVSEGAVYQDCERNMMYANCPGGDPRPTTTLLKRLMSAETLTSALKREPAPRTPILKSPVWSTISLRQEPAPAGSNSPPSTREHSRFLLFPFPTTESHRVIDSVRQPPRV</sequence>
<dbReference type="PANTHER" id="PTHR33964:SF1">
    <property type="entry name" value="RE45066P"/>
    <property type="match status" value="1"/>
</dbReference>
<accession>A0A8J9U716</accession>
<proteinExistence type="predicted"/>
<dbReference type="Proteomes" id="UP000838878">
    <property type="component" value="Chromosome 10"/>
</dbReference>
<evidence type="ECO:0000256" key="1">
    <source>
        <dbReference type="SAM" id="MobiDB-lite"/>
    </source>
</evidence>
<organism evidence="2 3">
    <name type="scientific">Brenthis ino</name>
    <name type="common">lesser marbled fritillary</name>
    <dbReference type="NCBI Taxonomy" id="405034"/>
    <lineage>
        <taxon>Eukaryota</taxon>
        <taxon>Metazoa</taxon>
        <taxon>Ecdysozoa</taxon>
        <taxon>Arthropoda</taxon>
        <taxon>Hexapoda</taxon>
        <taxon>Insecta</taxon>
        <taxon>Pterygota</taxon>
        <taxon>Neoptera</taxon>
        <taxon>Endopterygota</taxon>
        <taxon>Lepidoptera</taxon>
        <taxon>Glossata</taxon>
        <taxon>Ditrysia</taxon>
        <taxon>Papilionoidea</taxon>
        <taxon>Nymphalidae</taxon>
        <taxon>Heliconiinae</taxon>
        <taxon>Argynnini</taxon>
        <taxon>Brenthis</taxon>
    </lineage>
</organism>
<evidence type="ECO:0000313" key="2">
    <source>
        <dbReference type="EMBL" id="CAH0715023.1"/>
    </source>
</evidence>
<reference evidence="2" key="1">
    <citation type="submission" date="2021-12" db="EMBL/GenBank/DDBJ databases">
        <authorList>
            <person name="Martin H S."/>
        </authorList>
    </citation>
    <scope>NUCLEOTIDE SEQUENCE</scope>
</reference>
<dbReference type="AlphaFoldDB" id="A0A8J9U716"/>
<keyword evidence="3" id="KW-1185">Reference proteome</keyword>
<evidence type="ECO:0000313" key="3">
    <source>
        <dbReference type="Proteomes" id="UP000838878"/>
    </source>
</evidence>
<feature type="region of interest" description="Disordered" evidence="1">
    <location>
        <begin position="282"/>
        <end position="304"/>
    </location>
</feature>
<dbReference type="PANTHER" id="PTHR33964">
    <property type="entry name" value="RE45066P-RELATED"/>
    <property type="match status" value="1"/>
</dbReference>
<feature type="non-terminal residue" evidence="2">
    <location>
        <position position="324"/>
    </location>
</feature>
<dbReference type="OrthoDB" id="7309239at2759"/>
<dbReference type="EMBL" id="OV170230">
    <property type="protein sequence ID" value="CAH0715023.1"/>
    <property type="molecule type" value="Genomic_DNA"/>
</dbReference>
<name>A0A8J9U716_9NEOP</name>
<gene>
    <name evidence="2" type="ORF">BINO364_LOCUS2011</name>
</gene>